<dbReference type="InterPro" id="IPR037066">
    <property type="entry name" value="Plug_dom_sf"/>
</dbReference>
<dbReference type="CDD" id="cd01347">
    <property type="entry name" value="ligand_gated_channel"/>
    <property type="match status" value="1"/>
</dbReference>
<dbReference type="InterPro" id="IPR011662">
    <property type="entry name" value="Secretin/TonB_short_N"/>
</dbReference>
<evidence type="ECO:0000256" key="12">
    <source>
        <dbReference type="ARBA" id="ARBA00023170"/>
    </source>
</evidence>
<gene>
    <name evidence="18" type="ORF">ABID37_003426</name>
</gene>
<dbReference type="InterPro" id="IPR036942">
    <property type="entry name" value="Beta-barrel_TonB_sf"/>
</dbReference>
<dbReference type="InterPro" id="IPR010917">
    <property type="entry name" value="TonB_rcpt_CS"/>
</dbReference>
<keyword evidence="9" id="KW-0406">Ion transport</keyword>
<dbReference type="InterPro" id="IPR000531">
    <property type="entry name" value="Beta-barrel_TonB"/>
</dbReference>
<evidence type="ECO:0000256" key="2">
    <source>
        <dbReference type="ARBA" id="ARBA00009810"/>
    </source>
</evidence>
<evidence type="ECO:0000256" key="3">
    <source>
        <dbReference type="ARBA" id="ARBA00022448"/>
    </source>
</evidence>
<keyword evidence="6 14" id="KW-0812">Transmembrane</keyword>
<proteinExistence type="inferred from homology"/>
<feature type="short sequence motif" description="TonB C-terminal box" evidence="15">
    <location>
        <begin position="827"/>
        <end position="844"/>
    </location>
</feature>
<keyword evidence="11 14" id="KW-0472">Membrane</keyword>
<feature type="domain" description="Secretin/TonB short N-terminal" evidence="17">
    <location>
        <begin position="72"/>
        <end position="123"/>
    </location>
</feature>
<keyword evidence="8" id="KW-0408">Iron</keyword>
<comment type="similarity">
    <text evidence="2 14 16">Belongs to the TonB-dependent receptor family.</text>
</comment>
<keyword evidence="3 14" id="KW-0813">Transport</keyword>
<accession>A0ABV2N2B1</accession>
<dbReference type="PROSITE" id="PS01156">
    <property type="entry name" value="TONB_DEPENDENT_REC_2"/>
    <property type="match status" value="1"/>
</dbReference>
<evidence type="ECO:0000256" key="15">
    <source>
        <dbReference type="PROSITE-ProRule" id="PRU10144"/>
    </source>
</evidence>
<dbReference type="Gene3D" id="2.40.170.20">
    <property type="entry name" value="TonB-dependent receptor, beta-barrel domain"/>
    <property type="match status" value="1"/>
</dbReference>
<dbReference type="NCBIfam" id="TIGR01783">
    <property type="entry name" value="TonB-siderophor"/>
    <property type="match status" value="1"/>
</dbReference>
<dbReference type="InterPro" id="IPR010105">
    <property type="entry name" value="TonB_sidphr_rcpt"/>
</dbReference>
<dbReference type="SMART" id="SM00965">
    <property type="entry name" value="STN"/>
    <property type="match status" value="1"/>
</dbReference>
<dbReference type="InterPro" id="IPR012910">
    <property type="entry name" value="Plug_dom"/>
</dbReference>
<evidence type="ECO:0000256" key="16">
    <source>
        <dbReference type="RuleBase" id="RU003357"/>
    </source>
</evidence>
<reference evidence="18 19" key="1">
    <citation type="submission" date="2024-06" db="EMBL/GenBank/DDBJ databases">
        <title>Genomic Encyclopedia of Type Strains, Phase IV (KMG-IV): sequencing the most valuable type-strain genomes for metagenomic binning, comparative biology and taxonomic classification.</title>
        <authorList>
            <person name="Goeker M."/>
        </authorList>
    </citation>
    <scope>NUCLEOTIDE SEQUENCE [LARGE SCALE GENOMIC DNA]</scope>
    <source>
        <strain evidence="18 19">DSM 27865</strain>
    </source>
</reference>
<evidence type="ECO:0000313" key="18">
    <source>
        <dbReference type="EMBL" id="MET3793202.1"/>
    </source>
</evidence>
<evidence type="ECO:0000256" key="4">
    <source>
        <dbReference type="ARBA" id="ARBA00022452"/>
    </source>
</evidence>
<keyword evidence="19" id="KW-1185">Reference proteome</keyword>
<evidence type="ECO:0000256" key="5">
    <source>
        <dbReference type="ARBA" id="ARBA00022496"/>
    </source>
</evidence>
<dbReference type="InterPro" id="IPR039426">
    <property type="entry name" value="TonB-dep_rcpt-like"/>
</dbReference>
<evidence type="ECO:0000256" key="1">
    <source>
        <dbReference type="ARBA" id="ARBA00004571"/>
    </source>
</evidence>
<protein>
    <submittedName>
        <fullName evidence="18">Iron complex outermembrane receptor protein</fullName>
    </submittedName>
</protein>
<evidence type="ECO:0000259" key="17">
    <source>
        <dbReference type="SMART" id="SM00965"/>
    </source>
</evidence>
<dbReference type="PANTHER" id="PTHR32552:SF82">
    <property type="entry name" value="FCUA PROTEIN"/>
    <property type="match status" value="1"/>
</dbReference>
<evidence type="ECO:0000313" key="19">
    <source>
        <dbReference type="Proteomes" id="UP001549076"/>
    </source>
</evidence>
<comment type="subcellular location">
    <subcellularLocation>
        <location evidence="1 14">Cell outer membrane</location>
        <topology evidence="1 14">Multi-pass membrane protein</topology>
    </subcellularLocation>
</comment>
<evidence type="ECO:0000256" key="14">
    <source>
        <dbReference type="PROSITE-ProRule" id="PRU01360"/>
    </source>
</evidence>
<evidence type="ECO:0000256" key="7">
    <source>
        <dbReference type="ARBA" id="ARBA00022729"/>
    </source>
</evidence>
<dbReference type="Gene3D" id="2.170.130.10">
    <property type="entry name" value="TonB-dependent receptor, plug domain"/>
    <property type="match status" value="1"/>
</dbReference>
<evidence type="ECO:0000256" key="9">
    <source>
        <dbReference type="ARBA" id="ARBA00023065"/>
    </source>
</evidence>
<evidence type="ECO:0000256" key="6">
    <source>
        <dbReference type="ARBA" id="ARBA00022692"/>
    </source>
</evidence>
<dbReference type="Proteomes" id="UP001549076">
    <property type="component" value="Unassembled WGS sequence"/>
</dbReference>
<name>A0ABV2N2B1_9HYPH</name>
<dbReference type="Pfam" id="PF07715">
    <property type="entry name" value="Plug"/>
    <property type="match status" value="1"/>
</dbReference>
<keyword evidence="10 16" id="KW-0798">TonB box</keyword>
<dbReference type="SUPFAM" id="SSF56935">
    <property type="entry name" value="Porins"/>
    <property type="match status" value="1"/>
</dbReference>
<keyword evidence="13 14" id="KW-0998">Cell outer membrane</keyword>
<organism evidence="18 19">
    <name type="scientific">Aquamicrobium terrae</name>
    <dbReference type="NCBI Taxonomy" id="1324945"/>
    <lineage>
        <taxon>Bacteria</taxon>
        <taxon>Pseudomonadati</taxon>
        <taxon>Pseudomonadota</taxon>
        <taxon>Alphaproteobacteria</taxon>
        <taxon>Hyphomicrobiales</taxon>
        <taxon>Phyllobacteriaceae</taxon>
        <taxon>Aquamicrobium</taxon>
    </lineage>
</organism>
<dbReference type="Gene3D" id="3.55.50.30">
    <property type="match status" value="1"/>
</dbReference>
<dbReference type="Pfam" id="PF07660">
    <property type="entry name" value="STN"/>
    <property type="match status" value="1"/>
</dbReference>
<dbReference type="EMBL" id="JBEPML010000012">
    <property type="protein sequence ID" value="MET3793202.1"/>
    <property type="molecule type" value="Genomic_DNA"/>
</dbReference>
<keyword evidence="5" id="KW-0410">Iron transport</keyword>
<keyword evidence="7" id="KW-0732">Signal</keyword>
<evidence type="ECO:0000256" key="11">
    <source>
        <dbReference type="ARBA" id="ARBA00023136"/>
    </source>
</evidence>
<dbReference type="RefSeq" id="WP_354196920.1">
    <property type="nucleotide sequence ID" value="NZ_JBEPML010000012.1"/>
</dbReference>
<evidence type="ECO:0000256" key="13">
    <source>
        <dbReference type="ARBA" id="ARBA00023237"/>
    </source>
</evidence>
<keyword evidence="4 14" id="KW-1134">Transmembrane beta strand</keyword>
<keyword evidence="12 18" id="KW-0675">Receptor</keyword>
<dbReference type="PROSITE" id="PS52016">
    <property type="entry name" value="TONB_DEPENDENT_REC_3"/>
    <property type="match status" value="1"/>
</dbReference>
<dbReference type="PANTHER" id="PTHR32552">
    <property type="entry name" value="FERRICHROME IRON RECEPTOR-RELATED"/>
    <property type="match status" value="1"/>
</dbReference>
<evidence type="ECO:0000256" key="10">
    <source>
        <dbReference type="ARBA" id="ARBA00023077"/>
    </source>
</evidence>
<dbReference type="Pfam" id="PF00593">
    <property type="entry name" value="TonB_dep_Rec_b-barrel"/>
    <property type="match status" value="1"/>
</dbReference>
<evidence type="ECO:0000256" key="8">
    <source>
        <dbReference type="ARBA" id="ARBA00023004"/>
    </source>
</evidence>
<sequence length="844" mass="90654">MNKDSAAHDISRRAHRRLLTALMMSTALYLGVFPAVLSVPQAAAQTARAHSFNIPRQPLNRALRSLADQTGIQIAYQTSIAAGTTAPAVTGTMSTEQALALMLSGSGLRYSFTNANTVTILDATMSAEAGSINANGSLVLDTINVQGQGANPNSTMAPMEPYAGGQVARGGQVGMLGNRDVMNTPFSQTNYTNKTIKDQQAQTVQDVLSNDPSILTKQNSPSDEDASMTIRGFSTGHSSGFGSLNGLPGMAPLRSPDMNYIERVEVLRGPSALLNGMAASGAGGVGGSYNLVTKQADDEPLTELTTGYISNSQLGAHVDFGRRFGENKQFGMRFNGAFRKGDTSVDPISAEVGSAALNLDYRSERVRLSADIFHQMDEASPQILQQLSASGARGGVAFIPEAPDAGTSLHPEWSEQRSRLTGGMVRGEVDITDNVTAYGAIGKQKLDLTLIGPSQPTLRNVDGTFGWNSAEYSNYSYDVLSMQGGLRATASTGPVDHALSLNLSQSWMENGSAEFSTPYTYTTNLYNPIFGPAPFLTSPGDPKKTSESRVSSIGVADTLSILDERIQFTAGIRYQEVASDNFNTTTGDKTSSYDGKAWTPAFGLVVKPWENVSLYANYIENLQRGTIVGTSYANAGEVFPPYVSKQYEAGVKVDWGTVTTTLAAFQIAQPNTIAIDDPIDPVNNPQTLTLDGEQRNRGIELNAYGEFMPGLRLMGGVTLLDARLTKTQGGLNDGNRADGSARIRTVVGAEWDTPFLQGLTLTGRITYTGDQIASSSRDDLKIPSWTVVDLGARYTFDSPWNDKPITVRFNVDNVFDKDYWSGTNTRYIQLGAPRTFRLSTAFQF</sequence>
<comment type="caution">
    <text evidence="18">The sequence shown here is derived from an EMBL/GenBank/DDBJ whole genome shotgun (WGS) entry which is preliminary data.</text>
</comment>